<protein>
    <recommendedName>
        <fullName evidence="5">Oligosaccharide repeat unit polymerase</fullName>
    </recommendedName>
</protein>
<evidence type="ECO:0000313" key="3">
    <source>
        <dbReference type="EMBL" id="PZG18260.1"/>
    </source>
</evidence>
<feature type="transmembrane region" description="Helical" evidence="2">
    <location>
        <begin position="343"/>
        <end position="364"/>
    </location>
</feature>
<comment type="caution">
    <text evidence="3">The sequence shown here is derived from an EMBL/GenBank/DDBJ whole genome shotgun (WGS) entry which is preliminary data.</text>
</comment>
<dbReference type="RefSeq" id="WP_111214258.1">
    <property type="nucleotide sequence ID" value="NZ_POTY01000074.1"/>
</dbReference>
<reference evidence="3 4" key="1">
    <citation type="submission" date="2018-01" db="EMBL/GenBank/DDBJ databases">
        <title>Draft genome sequence of Jishengella sp. NA12.</title>
        <authorList>
            <person name="Sahin N."/>
            <person name="Ay H."/>
            <person name="Saygin H."/>
        </authorList>
    </citation>
    <scope>NUCLEOTIDE SEQUENCE [LARGE SCALE GENOMIC DNA]</scope>
    <source>
        <strain evidence="3 4">NA12</strain>
    </source>
</reference>
<organism evidence="3 4">
    <name type="scientific">Micromonospora craterilacus</name>
    <dbReference type="NCBI Taxonomy" id="1655439"/>
    <lineage>
        <taxon>Bacteria</taxon>
        <taxon>Bacillati</taxon>
        <taxon>Actinomycetota</taxon>
        <taxon>Actinomycetes</taxon>
        <taxon>Micromonosporales</taxon>
        <taxon>Micromonosporaceae</taxon>
        <taxon>Micromonospora</taxon>
    </lineage>
</organism>
<dbReference type="Proteomes" id="UP000248924">
    <property type="component" value="Unassembled WGS sequence"/>
</dbReference>
<evidence type="ECO:0000313" key="4">
    <source>
        <dbReference type="Proteomes" id="UP000248924"/>
    </source>
</evidence>
<accession>A0A2W2EXH5</accession>
<keyword evidence="2" id="KW-1133">Transmembrane helix</keyword>
<keyword evidence="2" id="KW-0472">Membrane</keyword>
<feature type="transmembrane region" description="Helical" evidence="2">
    <location>
        <begin position="100"/>
        <end position="121"/>
    </location>
</feature>
<feature type="transmembrane region" description="Helical" evidence="2">
    <location>
        <begin position="233"/>
        <end position="254"/>
    </location>
</feature>
<sequence>MTTLFLPVLALAVIHYLVAIRQYGLLTPDGLFVACQLLMLYGTVRLVDPGSEVEWFYAQLMAAATAIYIVSSMVTSVLMRRGRTSGRRSFTSYSVSLARPTGWILAVVATSIIVTVAYFTAVGYSAFLMGLQGQLSGAPEDVATLRLESYAGETYLFPGFVNQFKNAILPALTLVVAVWSFKHGGIFARAGSVVLIVLSTLALLATGQRGALVVFLTTAIVYAFLHNRRRLPLTAVIPILLGLPLVLLSTVVLARQSDDATGPLGGAMTDLANRFVNDNQVSGIAAFNYTSALPVRNGSEWLDGLLSVLPGHRGSTLSSEVFYTLYGSTRGTSPPSLWGSVHYNFDTFGLILVAAVFGFALQFLTQRSLRRSHYNTLQLVGLAGITVVLGTWVAGGIETPLNVGLVSYLGLWFWGGRLGGSGRHSATRASRIPASRRPVDPRQPSRSS</sequence>
<dbReference type="NCBIfam" id="TIGR04370">
    <property type="entry name" value="glyco_rpt_poly"/>
    <property type="match status" value="1"/>
</dbReference>
<evidence type="ECO:0000256" key="2">
    <source>
        <dbReference type="SAM" id="Phobius"/>
    </source>
</evidence>
<feature type="transmembrane region" description="Helical" evidence="2">
    <location>
        <begin position="155"/>
        <end position="179"/>
    </location>
</feature>
<keyword evidence="2" id="KW-0812">Transmembrane</keyword>
<dbReference type="EMBL" id="POTY01000074">
    <property type="protein sequence ID" value="PZG18260.1"/>
    <property type="molecule type" value="Genomic_DNA"/>
</dbReference>
<dbReference type="OrthoDB" id="3324610at2"/>
<feature type="transmembrane region" description="Helical" evidence="2">
    <location>
        <begin position="186"/>
        <end position="204"/>
    </location>
</feature>
<dbReference type="AlphaFoldDB" id="A0A2W2EXH5"/>
<evidence type="ECO:0008006" key="5">
    <source>
        <dbReference type="Google" id="ProtNLM"/>
    </source>
</evidence>
<feature type="transmembrane region" description="Helical" evidence="2">
    <location>
        <begin position="401"/>
        <end position="420"/>
    </location>
</feature>
<feature type="region of interest" description="Disordered" evidence="1">
    <location>
        <begin position="425"/>
        <end position="448"/>
    </location>
</feature>
<keyword evidence="4" id="KW-1185">Reference proteome</keyword>
<feature type="transmembrane region" description="Helical" evidence="2">
    <location>
        <begin position="376"/>
        <end position="395"/>
    </location>
</feature>
<evidence type="ECO:0000256" key="1">
    <source>
        <dbReference type="SAM" id="MobiDB-lite"/>
    </source>
</evidence>
<proteinExistence type="predicted"/>
<name>A0A2W2EXH5_9ACTN</name>
<feature type="transmembrane region" description="Helical" evidence="2">
    <location>
        <begin position="55"/>
        <end position="79"/>
    </location>
</feature>
<feature type="transmembrane region" description="Helical" evidence="2">
    <location>
        <begin position="210"/>
        <end position="226"/>
    </location>
</feature>
<gene>
    <name evidence="3" type="ORF">C1I95_13970</name>
</gene>